<feature type="transmembrane region" description="Helical" evidence="1">
    <location>
        <begin position="267"/>
        <end position="288"/>
    </location>
</feature>
<dbReference type="InterPro" id="IPR024464">
    <property type="entry name" value="DUF2391"/>
</dbReference>
<feature type="transmembrane region" description="Helical" evidence="1">
    <location>
        <begin position="50"/>
        <end position="66"/>
    </location>
</feature>
<dbReference type="Pfam" id="PF09622">
    <property type="entry name" value="DUF2391"/>
    <property type="match status" value="1"/>
</dbReference>
<accession>A0A4S8PAC6</accession>
<organism evidence="2 3">
    <name type="scientific">Peteryoungia ipomoeae</name>
    <dbReference type="NCBI Taxonomy" id="1210932"/>
    <lineage>
        <taxon>Bacteria</taxon>
        <taxon>Pseudomonadati</taxon>
        <taxon>Pseudomonadota</taxon>
        <taxon>Alphaproteobacteria</taxon>
        <taxon>Hyphomicrobiales</taxon>
        <taxon>Rhizobiaceae</taxon>
        <taxon>Peteryoungia</taxon>
    </lineage>
</organism>
<dbReference type="Proteomes" id="UP000308828">
    <property type="component" value="Unassembled WGS sequence"/>
</dbReference>
<feature type="transmembrane region" description="Helical" evidence="1">
    <location>
        <begin position="20"/>
        <end position="38"/>
    </location>
</feature>
<dbReference type="OrthoDB" id="147125at2"/>
<sequence length="289" mass="31389">MNSITRSDQVAFEERYLRGLARGLAGALLFSLPMLMTMEMWHLGFSIPKGRLLLLLLVNLPLLVLLSHRIGFERTITWRDSARDAVVAYAMGIVASAFILILLGVITFDMPPRQWVSMVGIQAVPASIGALLGRSQLSMAEPDDEDDDADRSSPGDDNTAGYATELFMMAVGALFLSLNLAPTEEVILIAYKLTHWHALALICVSLIIMHGFVYAVAFRGSHQAGPEDGGWKAFLHFTVPGYAVALMVSLYSMWTLQSIDDLASIEILLGVIVLAFPAAIGAAAARLIL</sequence>
<evidence type="ECO:0000313" key="2">
    <source>
        <dbReference type="EMBL" id="THV24849.1"/>
    </source>
</evidence>
<evidence type="ECO:0000313" key="3">
    <source>
        <dbReference type="Proteomes" id="UP000308828"/>
    </source>
</evidence>
<proteinExistence type="predicted"/>
<dbReference type="AlphaFoldDB" id="A0A4S8PAC6"/>
<gene>
    <name evidence="2" type="ORF">FAA97_01150</name>
</gene>
<feature type="transmembrane region" description="Helical" evidence="1">
    <location>
        <begin position="193"/>
        <end position="213"/>
    </location>
</feature>
<keyword evidence="1" id="KW-1133">Transmembrane helix</keyword>
<keyword evidence="1" id="KW-0472">Membrane</keyword>
<protein>
    <submittedName>
        <fullName evidence="2">TIGR02587 family membrane protein</fullName>
    </submittedName>
</protein>
<keyword evidence="1" id="KW-0812">Transmembrane</keyword>
<comment type="caution">
    <text evidence="2">The sequence shown here is derived from an EMBL/GenBank/DDBJ whole genome shotgun (WGS) entry which is preliminary data.</text>
</comment>
<feature type="transmembrane region" description="Helical" evidence="1">
    <location>
        <begin position="233"/>
        <end position="255"/>
    </location>
</feature>
<keyword evidence="3" id="KW-1185">Reference proteome</keyword>
<evidence type="ECO:0000256" key="1">
    <source>
        <dbReference type="SAM" id="Phobius"/>
    </source>
</evidence>
<feature type="transmembrane region" description="Helical" evidence="1">
    <location>
        <begin position="160"/>
        <end position="181"/>
    </location>
</feature>
<feature type="transmembrane region" description="Helical" evidence="1">
    <location>
        <begin position="86"/>
        <end position="108"/>
    </location>
</feature>
<dbReference type="InterPro" id="IPR013416">
    <property type="entry name" value="CHP02587_IM"/>
</dbReference>
<dbReference type="NCBIfam" id="TIGR02587">
    <property type="entry name" value="TIGR02587 family membrane protein"/>
    <property type="match status" value="1"/>
</dbReference>
<dbReference type="EMBL" id="STGV01000001">
    <property type="protein sequence ID" value="THV24849.1"/>
    <property type="molecule type" value="Genomic_DNA"/>
</dbReference>
<name>A0A4S8PAC6_9HYPH</name>
<dbReference type="RefSeq" id="WP_136596697.1">
    <property type="nucleotide sequence ID" value="NZ_STGV01000001.1"/>
</dbReference>
<reference evidence="2 3" key="1">
    <citation type="submission" date="2019-04" db="EMBL/GenBank/DDBJ databases">
        <title>Genome sequence of strain shin9-1.</title>
        <authorList>
            <person name="Gao J."/>
            <person name="Sun J."/>
        </authorList>
    </citation>
    <scope>NUCLEOTIDE SEQUENCE [LARGE SCALE GENOMIC DNA]</scope>
    <source>
        <strain evidence="3">shin9-1</strain>
    </source>
</reference>